<protein>
    <submittedName>
        <fullName evidence="2">Alpha/beta-hydrolase</fullName>
    </submittedName>
</protein>
<dbReference type="Gene3D" id="3.40.50.1820">
    <property type="entry name" value="alpha/beta hydrolase"/>
    <property type="match status" value="1"/>
</dbReference>
<accession>A0A2J6SBB7</accession>
<name>A0A2J6SBB7_HYAVF</name>
<keyword evidence="3" id="KW-1185">Reference proteome</keyword>
<reference evidence="2 3" key="1">
    <citation type="submission" date="2016-04" db="EMBL/GenBank/DDBJ databases">
        <title>A degradative enzymes factory behind the ericoid mycorrhizal symbiosis.</title>
        <authorList>
            <consortium name="DOE Joint Genome Institute"/>
            <person name="Martino E."/>
            <person name="Morin E."/>
            <person name="Grelet G."/>
            <person name="Kuo A."/>
            <person name="Kohler A."/>
            <person name="Daghino S."/>
            <person name="Barry K."/>
            <person name="Choi C."/>
            <person name="Cichocki N."/>
            <person name="Clum A."/>
            <person name="Copeland A."/>
            <person name="Hainaut M."/>
            <person name="Haridas S."/>
            <person name="Labutti K."/>
            <person name="Lindquist E."/>
            <person name="Lipzen A."/>
            <person name="Khouja H.-R."/>
            <person name="Murat C."/>
            <person name="Ohm R."/>
            <person name="Olson A."/>
            <person name="Spatafora J."/>
            <person name="Veneault-Fourrey C."/>
            <person name="Henrissat B."/>
            <person name="Grigoriev I."/>
            <person name="Martin F."/>
            <person name="Perotto S."/>
        </authorList>
    </citation>
    <scope>NUCLEOTIDE SEQUENCE [LARGE SCALE GENOMIC DNA]</scope>
    <source>
        <strain evidence="2 3">F</strain>
    </source>
</reference>
<dbReference type="STRING" id="1149755.A0A2J6SBB7"/>
<sequence length="318" mass="35245">MATPTIDWNTGDKSALVSIGTHKLYLQASGPDRKPGEPIVLLMQGLGSTIDEWVVVKRHVTPFARWLEYDRSGTARSDDPPEKPEAISALSVATELDALLTNAGVEGPFIIVCHSYGGITSREFLHLRPKDVVGMVFVDANTERTLEALGGEWPLPYFRAVTANVDYRVVTGLEAGCVLSEEEIAVVDKQGADEREHAIIAAEQKGFPDALPVLAAKKHFEKQILGDRPVSVIRANTPRDFQRMYAAGVELGDGTEEERKQSREFLIKFDAADQRNQEETLSLSRVTHYVRATSGHNVQMVQPDLIAEEVKWVWDRVV</sequence>
<dbReference type="InterPro" id="IPR029058">
    <property type="entry name" value="AB_hydrolase_fold"/>
</dbReference>
<evidence type="ECO:0000313" key="2">
    <source>
        <dbReference type="EMBL" id="PMD48053.1"/>
    </source>
</evidence>
<proteinExistence type="predicted"/>
<dbReference type="SUPFAM" id="SSF53474">
    <property type="entry name" value="alpha/beta-Hydrolases"/>
    <property type="match status" value="1"/>
</dbReference>
<gene>
    <name evidence="2" type="ORF">L207DRAFT_505139</name>
</gene>
<dbReference type="Pfam" id="PF12697">
    <property type="entry name" value="Abhydrolase_6"/>
    <property type="match status" value="1"/>
</dbReference>
<dbReference type="OrthoDB" id="294702at2759"/>
<dbReference type="InterPro" id="IPR000073">
    <property type="entry name" value="AB_hydrolase_1"/>
</dbReference>
<organism evidence="2 3">
    <name type="scientific">Hyaloscypha variabilis (strain UAMH 11265 / GT02V1 / F)</name>
    <name type="common">Meliniomyces variabilis</name>
    <dbReference type="NCBI Taxonomy" id="1149755"/>
    <lineage>
        <taxon>Eukaryota</taxon>
        <taxon>Fungi</taxon>
        <taxon>Dikarya</taxon>
        <taxon>Ascomycota</taxon>
        <taxon>Pezizomycotina</taxon>
        <taxon>Leotiomycetes</taxon>
        <taxon>Helotiales</taxon>
        <taxon>Hyaloscyphaceae</taxon>
        <taxon>Hyaloscypha</taxon>
        <taxon>Hyaloscypha variabilis</taxon>
    </lineage>
</organism>
<feature type="domain" description="AB hydrolase-1" evidence="1">
    <location>
        <begin position="41"/>
        <end position="165"/>
    </location>
</feature>
<dbReference type="GO" id="GO:0016787">
    <property type="term" value="F:hydrolase activity"/>
    <property type="evidence" value="ECO:0007669"/>
    <property type="project" value="UniProtKB-KW"/>
</dbReference>
<keyword evidence="2" id="KW-0378">Hydrolase</keyword>
<evidence type="ECO:0000313" key="3">
    <source>
        <dbReference type="Proteomes" id="UP000235786"/>
    </source>
</evidence>
<dbReference type="EMBL" id="KZ613937">
    <property type="protein sequence ID" value="PMD48053.1"/>
    <property type="molecule type" value="Genomic_DNA"/>
</dbReference>
<dbReference type="AlphaFoldDB" id="A0A2J6SBB7"/>
<dbReference type="Proteomes" id="UP000235786">
    <property type="component" value="Unassembled WGS sequence"/>
</dbReference>
<evidence type="ECO:0000259" key="1">
    <source>
        <dbReference type="Pfam" id="PF12697"/>
    </source>
</evidence>